<feature type="transmembrane region" description="Helical" evidence="8">
    <location>
        <begin position="350"/>
        <end position="374"/>
    </location>
</feature>
<evidence type="ECO:0000259" key="9">
    <source>
        <dbReference type="PROSITE" id="PS50850"/>
    </source>
</evidence>
<dbReference type="GO" id="GO:0005886">
    <property type="term" value="C:plasma membrane"/>
    <property type="evidence" value="ECO:0007669"/>
    <property type="project" value="UniProtKB-SubCell"/>
</dbReference>
<comment type="caution">
    <text evidence="10">The sequence shown here is derived from an EMBL/GenBank/DDBJ whole genome shotgun (WGS) entry which is preliminary data.</text>
</comment>
<sequence length="386" mass="40081">MLRRIGVLLFLSYLAVGMSLPTTSLFVREQLHMSNGFAGLAVGIAFLSTIFSRTPAGKLADRFGGKRAVIIGMLLYVVAAGICATAAFLPVTHFISFALLLSGRIVLGLGESFTVVGVLSWGFGLMGGHRAGRVLTVVGMAMYGALAVGSLLGLDVMHRAGYAGMSAACAILPLIGLALALPVAAAVPHHGLREPMHRLLGRIWDLGMVVFLQGIGFAVIGAFMPLLFLVRHWPHVALGLTAFGAAFVLVRVFCGHLPDRIGGARVAAVSLAVETTGQALILFAATPGFALIGAFLTGAGCSMMFPAMGVEVIRRIPAHLRGTAMGVFSAFQDLAYGATGPLTGLLADRYGYGSVFLVGTIAAALGLAGACNLIRLDRRESDVSSG</sequence>
<keyword evidence="5 8" id="KW-0812">Transmembrane</keyword>
<dbReference type="InterPro" id="IPR011701">
    <property type="entry name" value="MFS"/>
</dbReference>
<evidence type="ECO:0000256" key="4">
    <source>
        <dbReference type="ARBA" id="ARBA00022519"/>
    </source>
</evidence>
<evidence type="ECO:0000256" key="1">
    <source>
        <dbReference type="ARBA" id="ARBA00004651"/>
    </source>
</evidence>
<feature type="transmembrane region" description="Helical" evidence="8">
    <location>
        <begin position="160"/>
        <end position="187"/>
    </location>
</feature>
<keyword evidence="2 8" id="KW-0813">Transport</keyword>
<gene>
    <name evidence="10" type="ORF">Amme_099_018</name>
</gene>
<dbReference type="NCBIfam" id="NF009048">
    <property type="entry name" value="PRK12382.1"/>
    <property type="match status" value="1"/>
</dbReference>
<dbReference type="Pfam" id="PF07690">
    <property type="entry name" value="MFS_1"/>
    <property type="match status" value="1"/>
</dbReference>
<feature type="transmembrane region" description="Helical" evidence="8">
    <location>
        <begin position="236"/>
        <end position="254"/>
    </location>
</feature>
<comment type="similarity">
    <text evidence="8">Belongs to the major facilitator superfamily. YfcJ family.</text>
</comment>
<keyword evidence="11" id="KW-1185">Reference proteome</keyword>
<protein>
    <recommendedName>
        <fullName evidence="8">Uncharacterized MFS-type transporter Amme_099_018</fullName>
    </recommendedName>
</protein>
<accession>A0A023D7A3</accession>
<dbReference type="Gene3D" id="1.20.1250.20">
    <property type="entry name" value="MFS general substrate transporter like domains"/>
    <property type="match status" value="1"/>
</dbReference>
<keyword evidence="3 8" id="KW-1003">Cell membrane</keyword>
<feature type="transmembrane region" description="Helical" evidence="8">
    <location>
        <begin position="37"/>
        <end position="56"/>
    </location>
</feature>
<dbReference type="SUPFAM" id="SSF103473">
    <property type="entry name" value="MFS general substrate transporter"/>
    <property type="match status" value="1"/>
</dbReference>
<dbReference type="AlphaFoldDB" id="A0A023D7A3"/>
<evidence type="ECO:0000313" key="10">
    <source>
        <dbReference type="EMBL" id="GAJ30033.1"/>
    </source>
</evidence>
<comment type="caution">
    <text evidence="8">Lacks conserved residue(s) required for the propagation of feature annotation.</text>
</comment>
<evidence type="ECO:0000313" key="11">
    <source>
        <dbReference type="Proteomes" id="UP000019760"/>
    </source>
</evidence>
<keyword evidence="7 8" id="KW-0472">Membrane</keyword>
<comment type="subcellular location">
    <subcellularLocation>
        <location evidence="8">Cell inner membrane</location>
        <topology evidence="8">Multi-pass membrane protein</topology>
    </subcellularLocation>
    <subcellularLocation>
        <location evidence="1">Cell membrane</location>
        <topology evidence="1">Multi-pass membrane protein</topology>
    </subcellularLocation>
</comment>
<dbReference type="HAMAP" id="MF_02091">
    <property type="entry name" value="MFS_YfcJ"/>
    <property type="match status" value="1"/>
</dbReference>
<dbReference type="RefSeq" id="WP_042060558.1">
    <property type="nucleotide sequence ID" value="NZ_BAND01000098.1"/>
</dbReference>
<dbReference type="OrthoDB" id="322544at2"/>
<dbReference type="GO" id="GO:0022857">
    <property type="term" value="F:transmembrane transporter activity"/>
    <property type="evidence" value="ECO:0007669"/>
    <property type="project" value="UniProtKB-UniRule"/>
</dbReference>
<feature type="transmembrane region" description="Helical" evidence="8">
    <location>
        <begin position="134"/>
        <end position="154"/>
    </location>
</feature>
<dbReference type="NCBIfam" id="NF003477">
    <property type="entry name" value="PRK05122.1"/>
    <property type="match status" value="1"/>
</dbReference>
<feature type="transmembrane region" description="Helical" evidence="8">
    <location>
        <begin position="208"/>
        <end position="230"/>
    </location>
</feature>
<name>A0A023D7A3_ACIMT</name>
<organism evidence="10 11">
    <name type="scientific">Acidomonas methanolica NBRC 104435</name>
    <dbReference type="NCBI Taxonomy" id="1231351"/>
    <lineage>
        <taxon>Bacteria</taxon>
        <taxon>Pseudomonadati</taxon>
        <taxon>Pseudomonadota</taxon>
        <taxon>Alphaproteobacteria</taxon>
        <taxon>Acetobacterales</taxon>
        <taxon>Acetobacteraceae</taxon>
        <taxon>Acidomonas</taxon>
    </lineage>
</organism>
<evidence type="ECO:0000256" key="2">
    <source>
        <dbReference type="ARBA" id="ARBA00022448"/>
    </source>
</evidence>
<dbReference type="InterPro" id="IPR036259">
    <property type="entry name" value="MFS_trans_sf"/>
</dbReference>
<reference evidence="10 11" key="2">
    <citation type="journal article" date="2014" name="FEMS Microbiol. Lett.">
        <title>Draft genomic DNA sequence of the facultatively methylotrophic bacterium Acidomonas methanolica type strain MB58.</title>
        <authorList>
            <person name="Higashiura N."/>
            <person name="Hadano H."/>
            <person name="Hirakawa H."/>
            <person name="Matsutani M."/>
            <person name="Takabe S."/>
            <person name="Matsushita K."/>
            <person name="Azuma Y."/>
        </authorList>
    </citation>
    <scope>NUCLEOTIDE SEQUENCE [LARGE SCALE GENOMIC DNA]</scope>
    <source>
        <strain evidence="10 11">MB58</strain>
    </source>
</reference>
<feature type="domain" description="Major facilitator superfamily (MFS) profile" evidence="9">
    <location>
        <begin position="1"/>
        <end position="378"/>
    </location>
</feature>
<proteinExistence type="inferred from homology"/>
<feature type="transmembrane region" description="Helical" evidence="8">
    <location>
        <begin position="68"/>
        <end position="89"/>
    </location>
</feature>
<dbReference type="PROSITE" id="PS50850">
    <property type="entry name" value="MFS"/>
    <property type="match status" value="1"/>
</dbReference>
<evidence type="ECO:0000256" key="7">
    <source>
        <dbReference type="ARBA" id="ARBA00023136"/>
    </source>
</evidence>
<keyword evidence="4 8" id="KW-0997">Cell inner membrane</keyword>
<dbReference type="InterPro" id="IPR050171">
    <property type="entry name" value="MFS_Transporters"/>
</dbReference>
<dbReference type="InterPro" id="IPR037541">
    <property type="entry name" value="MFS_YfcJ"/>
</dbReference>
<dbReference type="PANTHER" id="PTHR23517">
    <property type="entry name" value="RESISTANCE PROTEIN MDTM, PUTATIVE-RELATED-RELATED"/>
    <property type="match status" value="1"/>
</dbReference>
<dbReference type="PANTHER" id="PTHR23517:SF1">
    <property type="match status" value="1"/>
</dbReference>
<dbReference type="Proteomes" id="UP000019760">
    <property type="component" value="Unassembled WGS sequence"/>
</dbReference>
<evidence type="ECO:0000256" key="6">
    <source>
        <dbReference type="ARBA" id="ARBA00022989"/>
    </source>
</evidence>
<evidence type="ECO:0000256" key="8">
    <source>
        <dbReference type="HAMAP-Rule" id="MF_02091"/>
    </source>
</evidence>
<feature type="transmembrane region" description="Helical" evidence="8">
    <location>
        <begin position="95"/>
        <end position="122"/>
    </location>
</feature>
<dbReference type="EMBL" id="BAND01000098">
    <property type="protein sequence ID" value="GAJ30033.1"/>
    <property type="molecule type" value="Genomic_DNA"/>
</dbReference>
<dbReference type="InterPro" id="IPR020846">
    <property type="entry name" value="MFS_dom"/>
</dbReference>
<reference evidence="11" key="1">
    <citation type="journal article" date="2014" name="FEMS Microbiol. Lett.">
        <title>Draft Genomic DNA Sequence of the Facultatively Methylotrophic Bacterium Acidomonas methanolica type strain MB58.</title>
        <authorList>
            <person name="Higashiura N."/>
            <person name="Hadano H."/>
            <person name="Hirakawa H."/>
            <person name="Matsutani M."/>
            <person name="Takabe S."/>
            <person name="Matsushita K."/>
            <person name="Azuma Y."/>
        </authorList>
    </citation>
    <scope>NUCLEOTIDE SEQUENCE [LARGE SCALE GENOMIC DNA]</scope>
    <source>
        <strain evidence="11">MB58</strain>
    </source>
</reference>
<keyword evidence="6 8" id="KW-1133">Transmembrane helix</keyword>
<evidence type="ECO:0000256" key="5">
    <source>
        <dbReference type="ARBA" id="ARBA00022692"/>
    </source>
</evidence>
<evidence type="ECO:0000256" key="3">
    <source>
        <dbReference type="ARBA" id="ARBA00022475"/>
    </source>
</evidence>